<organism evidence="3 4">
    <name type="scientific">Venturia nashicola</name>
    <dbReference type="NCBI Taxonomy" id="86259"/>
    <lineage>
        <taxon>Eukaryota</taxon>
        <taxon>Fungi</taxon>
        <taxon>Dikarya</taxon>
        <taxon>Ascomycota</taxon>
        <taxon>Pezizomycotina</taxon>
        <taxon>Dothideomycetes</taxon>
        <taxon>Pleosporomycetidae</taxon>
        <taxon>Venturiales</taxon>
        <taxon>Venturiaceae</taxon>
        <taxon>Venturia</taxon>
    </lineage>
</organism>
<keyword evidence="2" id="KW-0732">Signal</keyword>
<feature type="chain" id="PRO_5021491203" evidence="2">
    <location>
        <begin position="18"/>
        <end position="259"/>
    </location>
</feature>
<reference evidence="3 4" key="1">
    <citation type="submission" date="2019-04" db="EMBL/GenBank/DDBJ databases">
        <title>High contiguity whole genome sequence and gene annotation resource for two Venturia nashicola isolates.</title>
        <authorList>
            <person name="Prokchorchik M."/>
            <person name="Won K."/>
            <person name="Lee Y."/>
            <person name="Choi E.D."/>
            <person name="Segonzac C."/>
            <person name="Sohn K.H."/>
        </authorList>
    </citation>
    <scope>NUCLEOTIDE SEQUENCE [LARGE SCALE GENOMIC DNA]</scope>
    <source>
        <strain evidence="3 4">PRI2</strain>
    </source>
</reference>
<comment type="caution">
    <text evidence="3">The sequence shown here is derived from an EMBL/GenBank/DDBJ whole genome shotgun (WGS) entry which is preliminary data.</text>
</comment>
<dbReference type="EMBL" id="SNSC02000004">
    <property type="protein sequence ID" value="TID24812.1"/>
    <property type="molecule type" value="Genomic_DNA"/>
</dbReference>
<feature type="transmembrane region" description="Helical" evidence="1">
    <location>
        <begin position="130"/>
        <end position="147"/>
    </location>
</feature>
<keyword evidence="1" id="KW-0472">Membrane</keyword>
<feature type="signal peptide" evidence="2">
    <location>
        <begin position="1"/>
        <end position="17"/>
    </location>
</feature>
<keyword evidence="1" id="KW-0812">Transmembrane</keyword>
<dbReference type="Proteomes" id="UP000298493">
    <property type="component" value="Unassembled WGS sequence"/>
</dbReference>
<keyword evidence="4" id="KW-1185">Reference proteome</keyword>
<protein>
    <submittedName>
        <fullName evidence="3">Uncharacterized protein</fullName>
    </submittedName>
</protein>
<evidence type="ECO:0000313" key="3">
    <source>
        <dbReference type="EMBL" id="TID24812.1"/>
    </source>
</evidence>
<evidence type="ECO:0000256" key="2">
    <source>
        <dbReference type="SAM" id="SignalP"/>
    </source>
</evidence>
<evidence type="ECO:0000313" key="4">
    <source>
        <dbReference type="Proteomes" id="UP000298493"/>
    </source>
</evidence>
<name>A0A4Z1PPK1_9PEZI</name>
<keyword evidence="1" id="KW-1133">Transmembrane helix</keyword>
<evidence type="ECO:0000256" key="1">
    <source>
        <dbReference type="SAM" id="Phobius"/>
    </source>
</evidence>
<feature type="transmembrane region" description="Helical" evidence="1">
    <location>
        <begin position="217"/>
        <end position="238"/>
    </location>
</feature>
<gene>
    <name evidence="3" type="ORF">E6O75_ATG04017</name>
</gene>
<proteinExistence type="predicted"/>
<accession>A0A4Z1PPK1</accession>
<feature type="transmembrane region" description="Helical" evidence="1">
    <location>
        <begin position="159"/>
        <end position="178"/>
    </location>
</feature>
<dbReference type="AlphaFoldDB" id="A0A4Z1PPK1"/>
<sequence>MRLTIMLCATLPLTAIAVKLPSHVSTKSPKTTSSSSNNTWVPDPRIADMLSKSPPSIINTNTFKVWDWMWETMFVKLGGSAYRVYFVSENYQKDISRRFPQWVDNFERVIHTQAEWNEWVREKQYVKSSLIASGEIGISFTLALFSAQMDMAMMCSLDIACPPGPSLLFIPVISFMFMPCMPPAGVAGAAAGARAPAAVPPFFAILARRMALHRVSYYEFIQGGSAVLLIGAIGWNAVTNDLVVNENLNMGSSVVKMSR</sequence>